<accession>A0ABT0W9X8</accession>
<reference evidence="2 3" key="1">
    <citation type="submission" date="2022-06" db="EMBL/GenBank/DDBJ databases">
        <authorList>
            <person name="Jeon C.O."/>
        </authorList>
    </citation>
    <scope>NUCLEOTIDE SEQUENCE [LARGE SCALE GENOMIC DNA]</scope>
    <source>
        <strain evidence="2 3">KCTC 13943</strain>
    </source>
</reference>
<gene>
    <name evidence="2" type="ORF">NDK43_12940</name>
</gene>
<dbReference type="Proteomes" id="UP001523262">
    <property type="component" value="Unassembled WGS sequence"/>
</dbReference>
<evidence type="ECO:0000256" key="1">
    <source>
        <dbReference type="SAM" id="SignalP"/>
    </source>
</evidence>
<protein>
    <recommendedName>
        <fullName evidence="4">YHYH domain-containing protein</fullName>
    </recommendedName>
</protein>
<organism evidence="2 3">
    <name type="scientific">Neobacillus pocheonensis</name>
    <dbReference type="NCBI Taxonomy" id="363869"/>
    <lineage>
        <taxon>Bacteria</taxon>
        <taxon>Bacillati</taxon>
        <taxon>Bacillota</taxon>
        <taxon>Bacilli</taxon>
        <taxon>Bacillales</taxon>
        <taxon>Bacillaceae</taxon>
        <taxon>Neobacillus</taxon>
    </lineage>
</organism>
<evidence type="ECO:0000313" key="2">
    <source>
        <dbReference type="EMBL" id="MCM2533136.1"/>
    </source>
</evidence>
<proteinExistence type="predicted"/>
<dbReference type="EMBL" id="JAMQCR010000001">
    <property type="protein sequence ID" value="MCM2533136.1"/>
    <property type="molecule type" value="Genomic_DNA"/>
</dbReference>
<evidence type="ECO:0008006" key="4">
    <source>
        <dbReference type="Google" id="ProtNLM"/>
    </source>
</evidence>
<feature type="signal peptide" evidence="1">
    <location>
        <begin position="1"/>
        <end position="20"/>
    </location>
</feature>
<evidence type="ECO:0000313" key="3">
    <source>
        <dbReference type="Proteomes" id="UP001523262"/>
    </source>
</evidence>
<keyword evidence="1" id="KW-0732">Signal</keyword>
<keyword evidence="3" id="KW-1185">Reference proteome</keyword>
<feature type="chain" id="PRO_5045484191" description="YHYH domain-containing protein" evidence="1">
    <location>
        <begin position="21"/>
        <end position="187"/>
    </location>
</feature>
<name>A0ABT0W9X8_9BACI</name>
<comment type="caution">
    <text evidence="2">The sequence shown here is derived from an EMBL/GenBank/DDBJ whole genome shotgun (WGS) entry which is preliminary data.</text>
</comment>
<sequence>MKVKSLILALGVFISIPGFASATGSTTPDTKGGQAEKAPCDCHDGKVHHGMHRDWQAKMAEREQKLLTLVDQYTPGKKAEWTKVLAEKKALHQKWHSPEFAKQHEQWKKEKLAKMQELKKQYDEGKLTKEEFFKKVHGDKEFGHWKTYHDLKAAVDAKDKKKVEENLNLLLSHYKQHNQMMKEKMKK</sequence>